<comment type="caution">
    <text evidence="4">Lacks conserved residue(s) required for the propagation of feature annotation.</text>
</comment>
<dbReference type="CDD" id="cd00502">
    <property type="entry name" value="DHQase_I"/>
    <property type="match status" value="1"/>
</dbReference>
<evidence type="ECO:0000256" key="4">
    <source>
        <dbReference type="HAMAP-Rule" id="MF_00214"/>
    </source>
</evidence>
<evidence type="ECO:0000256" key="2">
    <source>
        <dbReference type="ARBA" id="ARBA00023239"/>
    </source>
</evidence>
<comment type="function">
    <text evidence="4">Involved in the third step of the chorismate pathway, which leads to the biosynthesis of aromatic amino acids. Catalyzes the cis-dehydration of 3-dehydroquinate (DHQ) and introduces the first double bond of the aromatic ring to yield 3-dehydroshikimate.</text>
</comment>
<dbReference type="GO" id="GO:0003855">
    <property type="term" value="F:3-dehydroquinate dehydratase activity"/>
    <property type="evidence" value="ECO:0007669"/>
    <property type="project" value="UniProtKB-EC"/>
</dbReference>
<keyword evidence="4" id="KW-0028">Amino-acid biosynthesis</keyword>
<feature type="binding site" evidence="4">
    <location>
        <position position="88"/>
    </location>
    <ligand>
        <name>3-dehydroquinate</name>
        <dbReference type="ChEBI" id="CHEBI:32364"/>
    </ligand>
</feature>
<feature type="binding site" evidence="4">
    <location>
        <position position="223"/>
    </location>
    <ligand>
        <name>3-dehydroquinate</name>
        <dbReference type="ChEBI" id="CHEBI:32364"/>
    </ligand>
</feature>
<feature type="binding site" evidence="4">
    <location>
        <begin position="50"/>
        <end position="52"/>
    </location>
    <ligand>
        <name>3-dehydroquinate</name>
        <dbReference type="ChEBI" id="CHEBI:32364"/>
    </ligand>
</feature>
<evidence type="ECO:0000313" key="6">
    <source>
        <dbReference type="Proteomes" id="UP000604241"/>
    </source>
</evidence>
<dbReference type="EC" id="4.2.1.10" evidence="4"/>
<evidence type="ECO:0000313" key="5">
    <source>
        <dbReference type="EMBL" id="MBD7917877.1"/>
    </source>
</evidence>
<reference evidence="5 6" key="1">
    <citation type="submission" date="2020-08" db="EMBL/GenBank/DDBJ databases">
        <title>A Genomic Blueprint of the Chicken Gut Microbiome.</title>
        <authorList>
            <person name="Gilroy R."/>
            <person name="Ravi A."/>
            <person name="Getino M."/>
            <person name="Pursley I."/>
            <person name="Horton D.L."/>
            <person name="Alikhan N.-F."/>
            <person name="Baker D."/>
            <person name="Gharbi K."/>
            <person name="Hall N."/>
            <person name="Watson M."/>
            <person name="Adriaenssens E.M."/>
            <person name="Foster-Nyarko E."/>
            <person name="Jarju S."/>
            <person name="Secka A."/>
            <person name="Antonio M."/>
            <person name="Oren A."/>
            <person name="Chaudhuri R."/>
            <person name="La Ragione R.M."/>
            <person name="Hildebrand F."/>
            <person name="Pallen M.J."/>
        </authorList>
    </citation>
    <scope>NUCLEOTIDE SEQUENCE [LARGE SCALE GENOMIC DNA]</scope>
    <source>
        <strain evidence="5 6">Sa3CUA2</strain>
    </source>
</reference>
<comment type="subunit">
    <text evidence="4">Homodimer.</text>
</comment>
<dbReference type="RefSeq" id="WP_191781512.1">
    <property type="nucleotide sequence ID" value="NZ_JACSQV010000004.1"/>
</dbReference>
<keyword evidence="4" id="KW-0057">Aromatic amino acid biosynthesis</keyword>
<feature type="binding site" evidence="4">
    <location>
        <position position="246"/>
    </location>
    <ligand>
        <name>3-dehydroquinate</name>
        <dbReference type="ChEBI" id="CHEBI:32364"/>
    </ligand>
</feature>
<comment type="caution">
    <text evidence="5">The sequence shown here is derived from an EMBL/GenBank/DDBJ whole genome shotgun (WGS) entry which is preliminary data.</text>
</comment>
<accession>A0ABR8QBS7</accession>
<proteinExistence type="inferred from homology"/>
<sequence length="263" mass="26186">MTTSDGVLRLRGTTLGAGRPQVCVPIVARTPDAAADAARALPAGAADVVELRLDHLTGSAREPALVRTAVAAVRAALPTDVPLLATFRSAREGGAQAADDAAYRAVLDAVTAGAAGPDGPHGADAVDVELATPGVADLVSHAQAAGLAVVVSHHDFAGTPSAAEIVAVLRRQRDAGADVCKVAVMPRDPDDVLALLTATRAFARDADRPVVTVAMGGLGLVTRLAGGVFGSAMTFGSVGPASAPGQVDAAALREVLALLHDAG</sequence>
<dbReference type="InterPro" id="IPR013785">
    <property type="entry name" value="Aldolase_TIM"/>
</dbReference>
<dbReference type="NCBIfam" id="TIGR01093">
    <property type="entry name" value="aroD"/>
    <property type="match status" value="1"/>
</dbReference>
<dbReference type="InterPro" id="IPR050146">
    <property type="entry name" value="Type-I_3-dehydroquinase"/>
</dbReference>
<dbReference type="InterPro" id="IPR018508">
    <property type="entry name" value="3-dehydroquinate_DH_AS"/>
</dbReference>
<comment type="similarity">
    <text evidence="4">Belongs to the type-I 3-dehydroquinase family.</text>
</comment>
<keyword evidence="6" id="KW-1185">Reference proteome</keyword>
<evidence type="ECO:0000256" key="3">
    <source>
        <dbReference type="ARBA" id="ARBA00023270"/>
    </source>
</evidence>
<dbReference type="PANTHER" id="PTHR43699:SF1">
    <property type="entry name" value="3-DEHYDROQUINATE DEHYDRATASE"/>
    <property type="match status" value="1"/>
</dbReference>
<dbReference type="Pfam" id="PF01487">
    <property type="entry name" value="DHquinase_I"/>
    <property type="match status" value="1"/>
</dbReference>
<dbReference type="EMBL" id="JACSQV010000004">
    <property type="protein sequence ID" value="MBD7917877.1"/>
    <property type="molecule type" value="Genomic_DNA"/>
</dbReference>
<feature type="active site" description="Proton donor/acceptor" evidence="4">
    <location>
        <position position="154"/>
    </location>
</feature>
<gene>
    <name evidence="4 5" type="primary">aroD</name>
    <name evidence="5" type="ORF">H9657_06250</name>
</gene>
<protein>
    <recommendedName>
        <fullName evidence="4">3-dehydroquinate dehydratase</fullName>
        <shortName evidence="4">3-dehydroquinase</shortName>
        <ecNumber evidence="4">4.2.1.10</ecNumber>
    </recommendedName>
    <alternativeName>
        <fullName evidence="4">Type I DHQase</fullName>
    </alternativeName>
    <alternativeName>
        <fullName evidence="4">Type I dehydroquinase</fullName>
        <shortName evidence="4">DHQ1</shortName>
    </alternativeName>
</protein>
<dbReference type="PANTHER" id="PTHR43699">
    <property type="entry name" value="3-DEHYDROQUINATE DEHYDRATASE"/>
    <property type="match status" value="1"/>
</dbReference>
<dbReference type="PROSITE" id="PS01028">
    <property type="entry name" value="DEHYDROQUINASE_I"/>
    <property type="match status" value="1"/>
</dbReference>
<comment type="catalytic activity">
    <reaction evidence="1 4">
        <text>3-dehydroquinate = 3-dehydroshikimate + H2O</text>
        <dbReference type="Rhea" id="RHEA:21096"/>
        <dbReference type="ChEBI" id="CHEBI:15377"/>
        <dbReference type="ChEBI" id="CHEBI:16630"/>
        <dbReference type="ChEBI" id="CHEBI:32364"/>
        <dbReference type="EC" id="4.2.1.10"/>
    </reaction>
</comment>
<dbReference type="SUPFAM" id="SSF51569">
    <property type="entry name" value="Aldolase"/>
    <property type="match status" value="1"/>
</dbReference>
<dbReference type="InterPro" id="IPR001381">
    <property type="entry name" value="DHquinase_I"/>
</dbReference>
<feature type="binding site" evidence="4">
    <location>
        <position position="242"/>
    </location>
    <ligand>
        <name>3-dehydroquinate</name>
        <dbReference type="ChEBI" id="CHEBI:32364"/>
    </ligand>
</feature>
<dbReference type="HAMAP" id="MF_00214">
    <property type="entry name" value="AroD"/>
    <property type="match status" value="1"/>
</dbReference>
<feature type="active site" description="Schiff-base intermediate with substrate" evidence="4">
    <location>
        <position position="181"/>
    </location>
</feature>
<comment type="pathway">
    <text evidence="4">Metabolic intermediate biosynthesis; chorismate biosynthesis; chorismate from D-erythrose 4-phosphate and phosphoenolpyruvate: step 3/7.</text>
</comment>
<dbReference type="Gene3D" id="3.20.20.70">
    <property type="entry name" value="Aldolase class I"/>
    <property type="match status" value="1"/>
</dbReference>
<organism evidence="5 6">
    <name type="scientific">Cellulomonas avistercoris</name>
    <dbReference type="NCBI Taxonomy" id="2762242"/>
    <lineage>
        <taxon>Bacteria</taxon>
        <taxon>Bacillati</taxon>
        <taxon>Actinomycetota</taxon>
        <taxon>Actinomycetes</taxon>
        <taxon>Micrococcales</taxon>
        <taxon>Cellulomonadaceae</taxon>
        <taxon>Cellulomonas</taxon>
    </lineage>
</organism>
<evidence type="ECO:0000256" key="1">
    <source>
        <dbReference type="ARBA" id="ARBA00001864"/>
    </source>
</evidence>
<name>A0ABR8QBS7_9CELL</name>
<keyword evidence="3 4" id="KW-0704">Schiff base</keyword>
<dbReference type="Proteomes" id="UP000604241">
    <property type="component" value="Unassembled WGS sequence"/>
</dbReference>
<keyword evidence="2 4" id="KW-0456">Lyase</keyword>